<feature type="transmembrane region" description="Helical" evidence="2">
    <location>
        <begin position="20"/>
        <end position="43"/>
    </location>
</feature>
<sequence length="309" mass="33961">MPLIIPKRNKRSHAILPITLATTASLVIALCYLQLIYLVSYVLRPLWSSHRDFPPLRRTIERVEKLIIDLILRIVPFASYRSPAPTGLFHEEPLGHQIGSGAHLYSSRVTLSGVPDNPAAFTPLPNLPQCYPGTAPERTMPKEQEQPVEATRQSPLGHHGSHGSSNFDTVKRASSTRPNISSVVETGPAKTQQFTQSSLSLKQSQEPEDISLASGPPLNPPRPSQISPACSMDGPSDLATILHSVPKMESSTEDDDDELKLDREAKCRSTESYPGKFPVSESMEFSSLATASYAFRERGTTSVRPFSDY</sequence>
<name>A0A9W9IC28_9EURO</name>
<keyword evidence="2" id="KW-0812">Transmembrane</keyword>
<keyword evidence="2" id="KW-0472">Membrane</keyword>
<reference evidence="3" key="2">
    <citation type="journal article" date="2023" name="IMA Fungus">
        <title>Comparative genomic study of the Penicillium genus elucidates a diverse pangenome and 15 lateral gene transfer events.</title>
        <authorList>
            <person name="Petersen C."/>
            <person name="Sorensen T."/>
            <person name="Nielsen M.R."/>
            <person name="Sondergaard T.E."/>
            <person name="Sorensen J.L."/>
            <person name="Fitzpatrick D.A."/>
            <person name="Frisvad J.C."/>
            <person name="Nielsen K.L."/>
        </authorList>
    </citation>
    <scope>NUCLEOTIDE SEQUENCE</scope>
    <source>
        <strain evidence="3">IBT 21917</strain>
    </source>
</reference>
<organism evidence="3 4">
    <name type="scientific">Penicillium capsulatum</name>
    <dbReference type="NCBI Taxonomy" id="69766"/>
    <lineage>
        <taxon>Eukaryota</taxon>
        <taxon>Fungi</taxon>
        <taxon>Dikarya</taxon>
        <taxon>Ascomycota</taxon>
        <taxon>Pezizomycotina</taxon>
        <taxon>Eurotiomycetes</taxon>
        <taxon>Eurotiomycetidae</taxon>
        <taxon>Eurotiales</taxon>
        <taxon>Aspergillaceae</taxon>
        <taxon>Penicillium</taxon>
    </lineage>
</organism>
<dbReference type="AlphaFoldDB" id="A0A9W9IC28"/>
<dbReference type="EMBL" id="JAPQKO010000003">
    <property type="protein sequence ID" value="KAJ5172948.1"/>
    <property type="molecule type" value="Genomic_DNA"/>
</dbReference>
<evidence type="ECO:0000256" key="2">
    <source>
        <dbReference type="SAM" id="Phobius"/>
    </source>
</evidence>
<protein>
    <submittedName>
        <fullName evidence="3">Uncharacterized protein</fullName>
    </submittedName>
</protein>
<feature type="compositionally biased region" description="Polar residues" evidence="1">
    <location>
        <begin position="166"/>
        <end position="204"/>
    </location>
</feature>
<evidence type="ECO:0000313" key="3">
    <source>
        <dbReference type="EMBL" id="KAJ5172948.1"/>
    </source>
</evidence>
<reference evidence="3" key="1">
    <citation type="submission" date="2022-11" db="EMBL/GenBank/DDBJ databases">
        <authorList>
            <person name="Petersen C."/>
        </authorList>
    </citation>
    <scope>NUCLEOTIDE SEQUENCE</scope>
    <source>
        <strain evidence="3">IBT 21917</strain>
    </source>
</reference>
<dbReference type="Proteomes" id="UP001146351">
    <property type="component" value="Unassembled WGS sequence"/>
</dbReference>
<evidence type="ECO:0000313" key="4">
    <source>
        <dbReference type="Proteomes" id="UP001146351"/>
    </source>
</evidence>
<comment type="caution">
    <text evidence="3">The sequence shown here is derived from an EMBL/GenBank/DDBJ whole genome shotgun (WGS) entry which is preliminary data.</text>
</comment>
<gene>
    <name evidence="3" type="ORF">N7492_005541</name>
</gene>
<accession>A0A9W9IC28</accession>
<proteinExistence type="predicted"/>
<keyword evidence="4" id="KW-1185">Reference proteome</keyword>
<feature type="region of interest" description="Disordered" evidence="1">
    <location>
        <begin position="122"/>
        <end position="235"/>
    </location>
</feature>
<dbReference type="OrthoDB" id="4326871at2759"/>
<keyword evidence="2" id="KW-1133">Transmembrane helix</keyword>
<evidence type="ECO:0000256" key="1">
    <source>
        <dbReference type="SAM" id="MobiDB-lite"/>
    </source>
</evidence>